<evidence type="ECO:0000256" key="7">
    <source>
        <dbReference type="ARBA" id="ARBA00022842"/>
    </source>
</evidence>
<dbReference type="SMART" id="SM00896">
    <property type="entry name" value="FDX-ACB"/>
    <property type="match status" value="1"/>
</dbReference>
<dbReference type="InterPro" id="IPR005147">
    <property type="entry name" value="tRNA_synthase_B5-dom"/>
</dbReference>
<keyword evidence="9 12" id="KW-0030">Aminoacyl-tRNA synthetase</keyword>
<dbReference type="SUPFAM" id="SSF54991">
    <property type="entry name" value="Anticodon-binding domain of PheRS"/>
    <property type="match status" value="1"/>
</dbReference>
<dbReference type="InterPro" id="IPR045864">
    <property type="entry name" value="aa-tRNA-synth_II/BPL/LPL"/>
</dbReference>
<feature type="domain" description="B5" evidence="11">
    <location>
        <begin position="303"/>
        <end position="385"/>
    </location>
</feature>
<dbReference type="SMART" id="SM00874">
    <property type="entry name" value="B5"/>
    <property type="match status" value="1"/>
</dbReference>
<dbReference type="KEGG" id="ccp:CHC_270"/>
<keyword evidence="6" id="KW-0067">ATP-binding</keyword>
<evidence type="ECO:0000256" key="4">
    <source>
        <dbReference type="ARBA" id="ARBA00022723"/>
    </source>
</evidence>
<dbReference type="PANTHER" id="PTHR10947:SF0">
    <property type="entry name" value="PHENYLALANINE--TRNA LIGASE BETA SUBUNIT"/>
    <property type="match status" value="1"/>
</dbReference>
<dbReference type="Gene3D" id="3.30.930.10">
    <property type="entry name" value="Bira Bifunctional Protein, Domain 2"/>
    <property type="match status" value="1"/>
</dbReference>
<dbReference type="InterPro" id="IPR005146">
    <property type="entry name" value="B3/B4_tRNA-bd"/>
</dbReference>
<name>M5DCT0_CHOCR</name>
<evidence type="ECO:0000256" key="9">
    <source>
        <dbReference type="ARBA" id="ARBA00023146"/>
    </source>
</evidence>
<keyword evidence="8" id="KW-0648">Protein biosynthesis</keyword>
<dbReference type="GO" id="GO:0000287">
    <property type="term" value="F:magnesium ion binding"/>
    <property type="evidence" value="ECO:0007669"/>
    <property type="project" value="InterPro"/>
</dbReference>
<dbReference type="Pfam" id="PF17759">
    <property type="entry name" value="tRNA_synthFbeta"/>
    <property type="match status" value="1"/>
</dbReference>
<dbReference type="InterPro" id="IPR020825">
    <property type="entry name" value="Phe-tRNA_synthase-like_B3/B4"/>
</dbReference>
<dbReference type="InterPro" id="IPR036690">
    <property type="entry name" value="Fdx_antiC-bd_sf"/>
</dbReference>
<evidence type="ECO:0000256" key="1">
    <source>
        <dbReference type="ARBA" id="ARBA00001946"/>
    </source>
</evidence>
<dbReference type="InterPro" id="IPR005121">
    <property type="entry name" value="Fdx_antiC-bd"/>
</dbReference>
<keyword evidence="13" id="KW-1185">Reference proteome</keyword>
<dbReference type="PROSITE" id="PS51483">
    <property type="entry name" value="B5"/>
    <property type="match status" value="1"/>
</dbReference>
<keyword evidence="4" id="KW-0479">Metal-binding</keyword>
<dbReference type="AlphaFoldDB" id="M5DCT0"/>
<dbReference type="SUPFAM" id="SSF55681">
    <property type="entry name" value="Class II aaRS and biotin synthetases"/>
    <property type="match status" value="1"/>
</dbReference>
<evidence type="ECO:0000313" key="12">
    <source>
        <dbReference type="EMBL" id="CCP38080.1"/>
    </source>
</evidence>
<keyword evidence="3" id="KW-0436">Ligase</keyword>
<dbReference type="GO" id="GO:0006432">
    <property type="term" value="P:phenylalanyl-tRNA aminoacylation"/>
    <property type="evidence" value="ECO:0007669"/>
    <property type="project" value="InterPro"/>
</dbReference>
<reference evidence="12 13" key="1">
    <citation type="journal article" date="2013" name="PLoS ONE">
        <title>Evolution of red algal plastid genomes: ancient architectures, introns, horizontal gene transfer, and taxonomic utility of plastid markers.</title>
        <authorList>
            <person name="Janouskovec J."/>
            <person name="Liu S.-L."/>
            <person name="Martone P.T."/>
            <person name="Carre W."/>
            <person name="Leblanc C."/>
            <person name="Collen J."/>
            <person name="Keeling P.J."/>
        </authorList>
    </citation>
    <scope>NUCLEOTIDE SEQUENCE [LARGE SCALE GENOMIC DNA]</scope>
    <source>
        <strain evidence="13">cv. Stackhouse</strain>
    </source>
</reference>
<dbReference type="Pfam" id="PF03484">
    <property type="entry name" value="B5"/>
    <property type="match status" value="1"/>
</dbReference>
<dbReference type="Gene3D" id="3.50.40.10">
    <property type="entry name" value="Phenylalanyl-trna Synthetase, Chain B, domain 3"/>
    <property type="match status" value="1"/>
</dbReference>
<dbReference type="GO" id="GO:0004826">
    <property type="term" value="F:phenylalanine-tRNA ligase activity"/>
    <property type="evidence" value="ECO:0007669"/>
    <property type="project" value="UniProtKB-EC"/>
</dbReference>
<dbReference type="PROSITE" id="PS51447">
    <property type="entry name" value="FDX_ACB"/>
    <property type="match status" value="1"/>
</dbReference>
<evidence type="ECO:0000256" key="2">
    <source>
        <dbReference type="ARBA" id="ARBA00012814"/>
    </source>
</evidence>
<dbReference type="SUPFAM" id="SSF46955">
    <property type="entry name" value="Putative DNA-binding domain"/>
    <property type="match status" value="2"/>
</dbReference>
<dbReference type="Pfam" id="PF03483">
    <property type="entry name" value="B3_4"/>
    <property type="match status" value="1"/>
</dbReference>
<proteinExistence type="predicted"/>
<dbReference type="Gene3D" id="3.30.56.10">
    <property type="match status" value="2"/>
</dbReference>
<dbReference type="OrthoDB" id="2389074at2759"/>
<organism evidence="12 13">
    <name type="scientific">Chondrus crispus</name>
    <name type="common">Carrageen Irish moss</name>
    <name type="synonym">Polymorpha crispa</name>
    <dbReference type="NCBI Taxonomy" id="2769"/>
    <lineage>
        <taxon>Eukaryota</taxon>
        <taxon>Rhodophyta</taxon>
        <taxon>Florideophyceae</taxon>
        <taxon>Rhodymeniophycidae</taxon>
        <taxon>Gigartinales</taxon>
        <taxon>Gigartinaceae</taxon>
        <taxon>Chondrus</taxon>
    </lineage>
</organism>
<keyword evidence="12" id="KW-0934">Plastid</keyword>
<dbReference type="InterPro" id="IPR045060">
    <property type="entry name" value="Phe-tRNA-ligase_IIc_bsu"/>
</dbReference>
<sequence>MKISWKWLNEILDVSNISLDKITKKLILAGFEIESIEDKPNIQDKIIDISITANRGDTSSIIGLAREINTLFNLKSLYINRNYYLNYKNRSKKFIKKNNYINVIKTNAILSCHLNTIVNLRKCSSPIWLINYLKAYEIKSNNIIQDIQEYIKIKWGQDIEIFDLDKVNSITSSGPIINIELVKQTSRWMDTINTKHINNDVSIELLKYTNKTLSVIGIQSNPEFQCDDNTSSIIVVGTTCKKQYLKKIIQNINYKTERIQRHLKYTSIDDLIQGYNETIQIISHLTKGKIGQPYTIGKNQSSKREKTIYVNRKQIINILGPVQNSYGQICQNKILEILQQLNFKPEFVNDHFQVTIPQYRQEDIQRTADVIEEIGRIYGFDNFIDTLPAYTNKGKISKHIKYIDKMRNRLSYFGLHELINYSLSTQDKIHNSTIQLYNSLLDDQSQLKDNLIENLILAKQYNIQKKNLFIEFFEIGKVFNKEYQSKKESKYIESLNLAGILGNDNFYKASWQDRSHSLSWFQAKGLLEDFFEQIEIKVNWVKPYSNLRFNKCWNSICHPYRLSILCNQDTQEPIGIFGELNTKCNNNINSSHRTYVFELNLYKLIQAKKNTEHLSYIYRPYSNYPIVIRDISIKVNKNNTARAIQTDILNLNNPLIKSVDILSEYKSHHSNSYRNIGLRIKYQSNLKTLNNIEIDNINNEINQLVSNISKNNHLM</sequence>
<protein>
    <recommendedName>
        <fullName evidence="2">phenylalanine--tRNA ligase</fullName>
        <ecNumber evidence="2">6.1.1.20</ecNumber>
    </recommendedName>
</protein>
<dbReference type="Pfam" id="PF03147">
    <property type="entry name" value="FDX-ACB"/>
    <property type="match status" value="1"/>
</dbReference>
<dbReference type="SUPFAM" id="SSF56037">
    <property type="entry name" value="PheT/TilS domain"/>
    <property type="match status" value="1"/>
</dbReference>
<dbReference type="GO" id="GO:0003723">
    <property type="term" value="F:RNA binding"/>
    <property type="evidence" value="ECO:0007669"/>
    <property type="project" value="InterPro"/>
</dbReference>
<dbReference type="GO" id="GO:0009328">
    <property type="term" value="C:phenylalanine-tRNA ligase complex"/>
    <property type="evidence" value="ECO:0007669"/>
    <property type="project" value="TreeGrafter"/>
</dbReference>
<accession>M5DCT0</accession>
<evidence type="ECO:0000256" key="8">
    <source>
        <dbReference type="ARBA" id="ARBA00022917"/>
    </source>
</evidence>
<evidence type="ECO:0000256" key="6">
    <source>
        <dbReference type="ARBA" id="ARBA00022840"/>
    </source>
</evidence>
<dbReference type="InterPro" id="IPR041616">
    <property type="entry name" value="PheRS_beta_core"/>
</dbReference>
<dbReference type="EMBL" id="HF562234">
    <property type="protein sequence ID" value="CCP38080.1"/>
    <property type="molecule type" value="Genomic_DNA"/>
</dbReference>
<keyword evidence="5" id="KW-0547">Nucleotide-binding</keyword>
<keyword evidence="7" id="KW-0460">Magnesium</keyword>
<evidence type="ECO:0000259" key="10">
    <source>
        <dbReference type="PROSITE" id="PS51447"/>
    </source>
</evidence>
<dbReference type="EC" id="6.1.1.20" evidence="2"/>
<comment type="cofactor">
    <cofactor evidence="1">
        <name>Mg(2+)</name>
        <dbReference type="ChEBI" id="CHEBI:18420"/>
    </cofactor>
</comment>
<geneLocation type="plastid" evidence="12"/>
<dbReference type="GeneID" id="14971088"/>
<dbReference type="RefSeq" id="YP_007627333.1">
    <property type="nucleotide sequence ID" value="NC_020795.1"/>
</dbReference>
<evidence type="ECO:0000259" key="11">
    <source>
        <dbReference type="PROSITE" id="PS51483"/>
    </source>
</evidence>
<dbReference type="GO" id="GO:0005524">
    <property type="term" value="F:ATP binding"/>
    <property type="evidence" value="ECO:0007669"/>
    <property type="project" value="UniProtKB-KW"/>
</dbReference>
<dbReference type="Gene3D" id="3.30.70.380">
    <property type="entry name" value="Ferrodoxin-fold anticodon-binding domain"/>
    <property type="match status" value="1"/>
</dbReference>
<evidence type="ECO:0000313" key="13">
    <source>
        <dbReference type="Proteomes" id="UP000012073"/>
    </source>
</evidence>
<dbReference type="InterPro" id="IPR009061">
    <property type="entry name" value="DNA-bd_dom_put_sf"/>
</dbReference>
<gene>
    <name evidence="12" type="primary">syfB</name>
    <name evidence="12" type="ORF">CHC_270</name>
</gene>
<evidence type="ECO:0000256" key="5">
    <source>
        <dbReference type="ARBA" id="ARBA00022741"/>
    </source>
</evidence>
<dbReference type="Proteomes" id="UP000012073">
    <property type="component" value="Plastid Pltd"/>
</dbReference>
<evidence type="ECO:0000256" key="3">
    <source>
        <dbReference type="ARBA" id="ARBA00022598"/>
    </source>
</evidence>
<dbReference type="Gramene" id="CCP38080">
    <property type="protein sequence ID" value="CCP38080"/>
    <property type="gene ID" value="CHC_270"/>
</dbReference>
<dbReference type="STRING" id="2769.M5DCT0"/>
<feature type="domain" description="FDX-ACB" evidence="10">
    <location>
        <begin position="622"/>
        <end position="715"/>
    </location>
</feature>
<dbReference type="PANTHER" id="PTHR10947">
    <property type="entry name" value="PHENYLALANYL-TRNA SYNTHETASE BETA CHAIN AND LEUCINE-RICH REPEAT-CONTAINING PROTEIN 47"/>
    <property type="match status" value="1"/>
</dbReference>